<protein>
    <submittedName>
        <fullName evidence="2">Uncharacterized protein</fullName>
    </submittedName>
</protein>
<dbReference type="AlphaFoldDB" id="A0AAN7YNC8"/>
<sequence length="70" mass="8106">MISHILSSSIVTNMNNKVERPNKINSVRDINIENLISITFFTTNYFKDYISQIITAIVCICLVFHPIQFK</sequence>
<dbReference type="Proteomes" id="UP001344447">
    <property type="component" value="Unassembled WGS sequence"/>
</dbReference>
<comment type="caution">
    <text evidence="2">The sequence shown here is derived from an EMBL/GenBank/DDBJ whole genome shotgun (WGS) entry which is preliminary data.</text>
</comment>
<feature type="transmembrane region" description="Helical" evidence="1">
    <location>
        <begin position="49"/>
        <end position="67"/>
    </location>
</feature>
<gene>
    <name evidence="2" type="ORF">RB653_006714</name>
</gene>
<keyword evidence="3" id="KW-1185">Reference proteome</keyword>
<keyword evidence="1" id="KW-0472">Membrane</keyword>
<evidence type="ECO:0000313" key="3">
    <source>
        <dbReference type="Proteomes" id="UP001344447"/>
    </source>
</evidence>
<dbReference type="EMBL" id="JAVFKY010000005">
    <property type="protein sequence ID" value="KAK5575581.1"/>
    <property type="molecule type" value="Genomic_DNA"/>
</dbReference>
<evidence type="ECO:0000313" key="2">
    <source>
        <dbReference type="EMBL" id="KAK5575581.1"/>
    </source>
</evidence>
<keyword evidence="1" id="KW-0812">Transmembrane</keyword>
<organism evidence="2 3">
    <name type="scientific">Dictyostelium firmibasis</name>
    <dbReference type="NCBI Taxonomy" id="79012"/>
    <lineage>
        <taxon>Eukaryota</taxon>
        <taxon>Amoebozoa</taxon>
        <taxon>Evosea</taxon>
        <taxon>Eumycetozoa</taxon>
        <taxon>Dictyostelia</taxon>
        <taxon>Dictyosteliales</taxon>
        <taxon>Dictyosteliaceae</taxon>
        <taxon>Dictyostelium</taxon>
    </lineage>
</organism>
<reference evidence="2 3" key="1">
    <citation type="submission" date="2023-11" db="EMBL/GenBank/DDBJ databases">
        <title>Dfirmibasis_genome.</title>
        <authorList>
            <person name="Edelbroek B."/>
            <person name="Kjellin J."/>
            <person name="Jerlstrom-Hultqvist J."/>
            <person name="Soderbom F."/>
        </authorList>
    </citation>
    <scope>NUCLEOTIDE SEQUENCE [LARGE SCALE GENOMIC DNA]</scope>
    <source>
        <strain evidence="2 3">TNS-C-14</strain>
    </source>
</reference>
<accession>A0AAN7YNC8</accession>
<name>A0AAN7YNC8_9MYCE</name>
<keyword evidence="1" id="KW-1133">Transmembrane helix</keyword>
<evidence type="ECO:0000256" key="1">
    <source>
        <dbReference type="SAM" id="Phobius"/>
    </source>
</evidence>
<proteinExistence type="predicted"/>